<evidence type="ECO:0000259" key="1">
    <source>
        <dbReference type="Pfam" id="PF07883"/>
    </source>
</evidence>
<proteinExistence type="predicted"/>
<dbReference type="EMBL" id="CP036291">
    <property type="protein sequence ID" value="QDU88957.1"/>
    <property type="molecule type" value="Genomic_DNA"/>
</dbReference>
<organism evidence="2 3">
    <name type="scientific">Pirellulimonas nuda</name>
    <dbReference type="NCBI Taxonomy" id="2528009"/>
    <lineage>
        <taxon>Bacteria</taxon>
        <taxon>Pseudomonadati</taxon>
        <taxon>Planctomycetota</taxon>
        <taxon>Planctomycetia</taxon>
        <taxon>Pirellulales</taxon>
        <taxon>Lacipirellulaceae</taxon>
        <taxon>Pirellulimonas</taxon>
    </lineage>
</organism>
<reference evidence="2 3" key="1">
    <citation type="submission" date="2019-02" db="EMBL/GenBank/DDBJ databases">
        <title>Deep-cultivation of Planctomycetes and their phenomic and genomic characterization uncovers novel biology.</title>
        <authorList>
            <person name="Wiegand S."/>
            <person name="Jogler M."/>
            <person name="Boedeker C."/>
            <person name="Pinto D."/>
            <person name="Vollmers J."/>
            <person name="Rivas-Marin E."/>
            <person name="Kohn T."/>
            <person name="Peeters S.H."/>
            <person name="Heuer A."/>
            <person name="Rast P."/>
            <person name="Oberbeckmann S."/>
            <person name="Bunk B."/>
            <person name="Jeske O."/>
            <person name="Meyerdierks A."/>
            <person name="Storesund J.E."/>
            <person name="Kallscheuer N."/>
            <person name="Luecker S."/>
            <person name="Lage O.M."/>
            <person name="Pohl T."/>
            <person name="Merkel B.J."/>
            <person name="Hornburger P."/>
            <person name="Mueller R.-W."/>
            <person name="Bruemmer F."/>
            <person name="Labrenz M."/>
            <person name="Spormann A.M."/>
            <person name="Op den Camp H."/>
            <person name="Overmann J."/>
            <person name="Amann R."/>
            <person name="Jetten M.S.M."/>
            <person name="Mascher T."/>
            <person name="Medema M.H."/>
            <person name="Devos D.P."/>
            <person name="Kaster A.-K."/>
            <person name="Ovreas L."/>
            <person name="Rohde M."/>
            <person name="Galperin M.Y."/>
            <person name="Jogler C."/>
        </authorList>
    </citation>
    <scope>NUCLEOTIDE SEQUENCE [LARGE SCALE GENOMIC DNA]</scope>
    <source>
        <strain evidence="2 3">Pla175</strain>
    </source>
</reference>
<dbReference type="Pfam" id="PF07883">
    <property type="entry name" value="Cupin_2"/>
    <property type="match status" value="1"/>
</dbReference>
<dbReference type="InterPro" id="IPR013096">
    <property type="entry name" value="Cupin_2"/>
</dbReference>
<dbReference type="OrthoDB" id="9798585at2"/>
<sequence length="107" mass="12332">MLANLFADLPQEIAAELFTTIVDTPKLRIERIVSLGQASPEGFWYEQPQHEWVVLLRGAARLRFEDRTLELRPGDHVNLLSGQRHRIEWTSPDEPTVWLAVHYGSVE</sequence>
<keyword evidence="3" id="KW-1185">Reference proteome</keyword>
<gene>
    <name evidence="2" type="ORF">Pla175_23410</name>
</gene>
<dbReference type="InterPro" id="IPR011051">
    <property type="entry name" value="RmlC_Cupin_sf"/>
</dbReference>
<protein>
    <submittedName>
        <fullName evidence="2">Cupin domain protein</fullName>
    </submittedName>
</protein>
<dbReference type="Proteomes" id="UP000317429">
    <property type="component" value="Chromosome"/>
</dbReference>
<dbReference type="AlphaFoldDB" id="A0A518DBU5"/>
<dbReference type="Gene3D" id="2.60.120.10">
    <property type="entry name" value="Jelly Rolls"/>
    <property type="match status" value="1"/>
</dbReference>
<feature type="domain" description="Cupin type-2" evidence="1">
    <location>
        <begin position="44"/>
        <end position="101"/>
    </location>
</feature>
<accession>A0A518DBU5</accession>
<dbReference type="CDD" id="cd06981">
    <property type="entry name" value="cupin_reut_a1446"/>
    <property type="match status" value="1"/>
</dbReference>
<dbReference type="SUPFAM" id="SSF51182">
    <property type="entry name" value="RmlC-like cupins"/>
    <property type="match status" value="1"/>
</dbReference>
<dbReference type="KEGG" id="pnd:Pla175_23410"/>
<evidence type="ECO:0000313" key="3">
    <source>
        <dbReference type="Proteomes" id="UP000317429"/>
    </source>
</evidence>
<dbReference type="RefSeq" id="WP_145284554.1">
    <property type="nucleotide sequence ID" value="NZ_CP036291.1"/>
</dbReference>
<name>A0A518DBU5_9BACT</name>
<evidence type="ECO:0000313" key="2">
    <source>
        <dbReference type="EMBL" id="QDU88957.1"/>
    </source>
</evidence>
<dbReference type="InterPro" id="IPR014710">
    <property type="entry name" value="RmlC-like_jellyroll"/>
</dbReference>